<sequence>MMPGAKRASATRSMARNSTFGVMPFACKRFNVARHPITTSGAVETVFA</sequence>
<gene>
    <name evidence="1" type="ORF">LTSEALA_0246</name>
</gene>
<dbReference type="Proteomes" id="UP000004642">
    <property type="component" value="Unassembled WGS sequence"/>
</dbReference>
<name>G5LJ04_SALET</name>
<evidence type="ECO:0000313" key="1">
    <source>
        <dbReference type="EMBL" id="EHC46075.1"/>
    </source>
</evidence>
<dbReference type="AlphaFoldDB" id="G5LJ04"/>
<proteinExistence type="predicted"/>
<dbReference type="EMBL" id="AFCJ01000106">
    <property type="protein sequence ID" value="EHC46075.1"/>
    <property type="molecule type" value="Genomic_DNA"/>
</dbReference>
<accession>G5LJ04</accession>
<reference evidence="1 2" key="1">
    <citation type="journal article" date="2011" name="BMC Genomics">
        <title>Genome sequencing reveals diversification of virulence factor content and possible host adaptation in distinct subpopulations of Salmonella enterica.</title>
        <authorList>
            <person name="den Bakker H.C."/>
            <person name="Moreno Switt A.I."/>
            <person name="Govoni G."/>
            <person name="Cummings C.A."/>
            <person name="Ranieri M.L."/>
            <person name="Degoricija L."/>
            <person name="Hoelzer K."/>
            <person name="Rodriguez-Rivera L.D."/>
            <person name="Brown S."/>
            <person name="Bolchacova E."/>
            <person name="Furtado M.R."/>
            <person name="Wiedmann M."/>
        </authorList>
    </citation>
    <scope>NUCLEOTIDE SEQUENCE [LARGE SCALE GENOMIC DNA]</scope>
    <source>
        <strain evidence="1 2">R6-377</strain>
    </source>
</reference>
<evidence type="ECO:0000313" key="2">
    <source>
        <dbReference type="Proteomes" id="UP000004642"/>
    </source>
</evidence>
<comment type="caution">
    <text evidence="1">The sequence shown here is derived from an EMBL/GenBank/DDBJ whole genome shotgun (WGS) entry which is preliminary data.</text>
</comment>
<protein>
    <submittedName>
        <fullName evidence="1">Uncharacterized protein</fullName>
    </submittedName>
</protein>
<organism evidence="1 2">
    <name type="scientific">Salmonella enterica subsp. enterica serovar Alachua str. R6-377</name>
    <dbReference type="NCBI Taxonomy" id="913241"/>
    <lineage>
        <taxon>Bacteria</taxon>
        <taxon>Pseudomonadati</taxon>
        <taxon>Pseudomonadota</taxon>
        <taxon>Gammaproteobacteria</taxon>
        <taxon>Enterobacterales</taxon>
        <taxon>Enterobacteriaceae</taxon>
        <taxon>Salmonella</taxon>
    </lineage>
</organism>